<accession>A0A383EKZ4</accession>
<sequence length="41" mass="4957">VVKKKIFKTMAFKIDHYNRIKAFVNLLKIEVPLQLYKTITY</sequence>
<gene>
    <name evidence="1" type="ORF">METZ01_LOCUS509612</name>
</gene>
<feature type="non-terminal residue" evidence="1">
    <location>
        <position position="1"/>
    </location>
</feature>
<dbReference type="AlphaFoldDB" id="A0A383EKZ4"/>
<reference evidence="1" key="1">
    <citation type="submission" date="2018-05" db="EMBL/GenBank/DDBJ databases">
        <authorList>
            <person name="Lanie J.A."/>
            <person name="Ng W.-L."/>
            <person name="Kazmierczak K.M."/>
            <person name="Andrzejewski T.M."/>
            <person name="Davidsen T.M."/>
            <person name="Wayne K.J."/>
            <person name="Tettelin H."/>
            <person name="Glass J.I."/>
            <person name="Rusch D."/>
            <person name="Podicherti R."/>
            <person name="Tsui H.-C.T."/>
            <person name="Winkler M.E."/>
        </authorList>
    </citation>
    <scope>NUCLEOTIDE SEQUENCE</scope>
</reference>
<evidence type="ECO:0000313" key="1">
    <source>
        <dbReference type="EMBL" id="SVE56758.1"/>
    </source>
</evidence>
<proteinExistence type="predicted"/>
<name>A0A383EKZ4_9ZZZZ</name>
<protein>
    <submittedName>
        <fullName evidence="1">Uncharacterized protein</fullName>
    </submittedName>
</protein>
<organism evidence="1">
    <name type="scientific">marine metagenome</name>
    <dbReference type="NCBI Taxonomy" id="408172"/>
    <lineage>
        <taxon>unclassified sequences</taxon>
        <taxon>metagenomes</taxon>
        <taxon>ecological metagenomes</taxon>
    </lineage>
</organism>
<dbReference type="EMBL" id="UINC01226320">
    <property type="protein sequence ID" value="SVE56758.1"/>
    <property type="molecule type" value="Genomic_DNA"/>
</dbReference>